<organism evidence="2">
    <name type="scientific">Arion vulgaris</name>
    <dbReference type="NCBI Taxonomy" id="1028688"/>
    <lineage>
        <taxon>Eukaryota</taxon>
        <taxon>Metazoa</taxon>
        <taxon>Spiralia</taxon>
        <taxon>Lophotrochozoa</taxon>
        <taxon>Mollusca</taxon>
        <taxon>Gastropoda</taxon>
        <taxon>Heterobranchia</taxon>
        <taxon>Euthyneura</taxon>
        <taxon>Panpulmonata</taxon>
        <taxon>Eupulmonata</taxon>
        <taxon>Stylommatophora</taxon>
        <taxon>Helicina</taxon>
        <taxon>Arionoidea</taxon>
        <taxon>Arionidae</taxon>
        <taxon>Arion</taxon>
    </lineage>
</organism>
<dbReference type="EMBL" id="HACG01029617">
    <property type="protein sequence ID" value="CEK76482.1"/>
    <property type="molecule type" value="Transcribed_RNA"/>
</dbReference>
<dbReference type="AlphaFoldDB" id="A0A0B7A778"/>
<proteinExistence type="predicted"/>
<sequence>MQNKEIPPITDKKAQPGSSKEHFVQSCNFIEKITSLMTKTKSVHSYGNKMLICSEKKLKRIYSDHFPWIKKGDYLEVFVKGYKEMLLVFPQIWLIGVKRLLDDNTVFFLRNSPESGFFHSMDNKFEEMHFDLGLTEFVPRKIEFTSLWSFSKVQDEEQRMEDFVPGTKGGKKEKNKTGKLVFPQWRLKGFRSTKTVLKLESFTSSTFWLQAEAEKTMDIVVELRDRTGINDLIPNGKSEIAFPGIGDYIASKLTKQNENYPEDELKEFLDFYREEPNQGD</sequence>
<gene>
    <name evidence="2" type="primary">ORF100146</name>
</gene>
<reference evidence="2" key="1">
    <citation type="submission" date="2014-12" db="EMBL/GenBank/DDBJ databases">
        <title>Insight into the proteome of Arion vulgaris.</title>
        <authorList>
            <person name="Aradska J."/>
            <person name="Bulat T."/>
            <person name="Smidak R."/>
            <person name="Sarate P."/>
            <person name="Gangsoo J."/>
            <person name="Sialana F."/>
            <person name="Bilban M."/>
            <person name="Lubec G."/>
        </authorList>
    </citation>
    <scope>NUCLEOTIDE SEQUENCE</scope>
    <source>
        <tissue evidence="2">Skin</tissue>
    </source>
</reference>
<evidence type="ECO:0000256" key="1">
    <source>
        <dbReference type="SAM" id="MobiDB-lite"/>
    </source>
</evidence>
<feature type="compositionally biased region" description="Basic and acidic residues" evidence="1">
    <location>
        <begin position="10"/>
        <end position="20"/>
    </location>
</feature>
<protein>
    <submittedName>
        <fullName evidence="2">Uncharacterized protein</fullName>
    </submittedName>
</protein>
<accession>A0A0B7A778</accession>
<feature type="region of interest" description="Disordered" evidence="1">
    <location>
        <begin position="1"/>
        <end position="20"/>
    </location>
</feature>
<name>A0A0B7A778_9EUPU</name>
<evidence type="ECO:0000313" key="2">
    <source>
        <dbReference type="EMBL" id="CEK76482.1"/>
    </source>
</evidence>